<evidence type="ECO:0000259" key="2">
    <source>
        <dbReference type="Pfam" id="PF14219"/>
    </source>
</evidence>
<feature type="domain" description="DUF4328" evidence="2">
    <location>
        <begin position="57"/>
        <end position="207"/>
    </location>
</feature>
<keyword evidence="1" id="KW-0472">Membrane</keyword>
<reference evidence="3 4" key="1">
    <citation type="submission" date="2016-07" db="EMBL/GenBank/DDBJ databases">
        <title>Draft genome of Streptomyces diastatochromogenes.</title>
        <authorList>
            <person name="Podduturi R."/>
            <person name="Lukassen M.B."/>
            <person name="Clausen N."/>
            <person name="Nielsen J.L."/>
            <person name="Jorgensen N.O."/>
        </authorList>
    </citation>
    <scope>NUCLEOTIDE SEQUENCE [LARGE SCALE GENOMIC DNA]</scope>
    <source>
        <strain evidence="3 4">DSM 40608</strain>
    </source>
</reference>
<gene>
    <name evidence="3" type="ORF">BEK98_06145</name>
</gene>
<feature type="transmembrane region" description="Helical" evidence="1">
    <location>
        <begin position="65"/>
        <end position="89"/>
    </location>
</feature>
<keyword evidence="4" id="KW-1185">Reference proteome</keyword>
<evidence type="ECO:0000313" key="3">
    <source>
        <dbReference type="EMBL" id="OXY98432.1"/>
    </source>
</evidence>
<dbReference type="EMBL" id="MCGQ01000007">
    <property type="protein sequence ID" value="OXY98432.1"/>
    <property type="molecule type" value="Genomic_DNA"/>
</dbReference>
<sequence length="224" mass="24087">MSVPRLRSPLGLGRATVVLLGLVALTDLFAIGAGFGVYGVADDLARGSGAFGAALTGRAHDADTLYTASGVAQTAMWLVCAVVFLVWLYRVRVNAEVFRPDGHSKARAWVIAGWVVPLANFWYPRRVVLDVWDASGPVGARPRHALVNFWWALWLVTSQVGWLMQRAYGSAHTAADFREAALEVMISDAVDIVAAGLAVLVVLRLTRMQHQKALAGPMLVPALG</sequence>
<proteinExistence type="predicted"/>
<comment type="caution">
    <text evidence="3">The sequence shown here is derived from an EMBL/GenBank/DDBJ whole genome shotgun (WGS) entry which is preliminary data.</text>
</comment>
<protein>
    <recommendedName>
        <fullName evidence="2">DUF4328 domain-containing protein</fullName>
    </recommendedName>
</protein>
<feature type="transmembrane region" description="Helical" evidence="1">
    <location>
        <begin position="184"/>
        <end position="203"/>
    </location>
</feature>
<evidence type="ECO:0000256" key="1">
    <source>
        <dbReference type="SAM" id="Phobius"/>
    </source>
</evidence>
<dbReference type="Pfam" id="PF14219">
    <property type="entry name" value="DUF4328"/>
    <property type="match status" value="1"/>
</dbReference>
<evidence type="ECO:0000313" key="4">
    <source>
        <dbReference type="Proteomes" id="UP000215483"/>
    </source>
</evidence>
<organism evidence="3 4">
    <name type="scientific">Streptomyces diastatochromogenes</name>
    <dbReference type="NCBI Taxonomy" id="42236"/>
    <lineage>
        <taxon>Bacteria</taxon>
        <taxon>Bacillati</taxon>
        <taxon>Actinomycetota</taxon>
        <taxon>Actinomycetes</taxon>
        <taxon>Kitasatosporales</taxon>
        <taxon>Streptomycetaceae</taxon>
        <taxon>Streptomyces</taxon>
    </lineage>
</organism>
<dbReference type="OrthoDB" id="4174975at2"/>
<accession>A0A233SS04</accession>
<dbReference type="InterPro" id="IPR025565">
    <property type="entry name" value="DUF4328"/>
</dbReference>
<name>A0A233SS04_STRDA</name>
<dbReference type="Proteomes" id="UP000215483">
    <property type="component" value="Unassembled WGS sequence"/>
</dbReference>
<keyword evidence="1" id="KW-0812">Transmembrane</keyword>
<keyword evidence="1" id="KW-1133">Transmembrane helix</keyword>
<feature type="transmembrane region" description="Helical" evidence="1">
    <location>
        <begin position="145"/>
        <end position="164"/>
    </location>
</feature>
<feature type="transmembrane region" description="Helical" evidence="1">
    <location>
        <begin position="12"/>
        <end position="38"/>
    </location>
</feature>
<dbReference type="AlphaFoldDB" id="A0A233SS04"/>